<dbReference type="AlphaFoldDB" id="A0A846TLK7"/>
<dbReference type="Gene3D" id="3.30.428.10">
    <property type="entry name" value="HIT-like"/>
    <property type="match status" value="1"/>
</dbReference>
<dbReference type="EMBL" id="JAAVUN010000016">
    <property type="protein sequence ID" value="NKE10078.1"/>
    <property type="molecule type" value="Genomic_DNA"/>
</dbReference>
<dbReference type="InterPro" id="IPR001310">
    <property type="entry name" value="Histidine_triad_HIT"/>
</dbReference>
<dbReference type="PROSITE" id="PS51084">
    <property type="entry name" value="HIT_2"/>
    <property type="match status" value="1"/>
</dbReference>
<dbReference type="InterPro" id="IPR036265">
    <property type="entry name" value="HIT-like_sf"/>
</dbReference>
<dbReference type="PANTHER" id="PTHR46648:SF1">
    <property type="entry name" value="ADENOSINE 5'-MONOPHOSPHORAMIDASE HNT1"/>
    <property type="match status" value="1"/>
</dbReference>
<gene>
    <name evidence="5" type="ORF">GTW58_09065</name>
</gene>
<name>A0A846TLK7_9MICC</name>
<protein>
    <submittedName>
        <fullName evidence="5">HIT family protein</fullName>
    </submittedName>
</protein>
<comment type="caution">
    <text evidence="5">The sequence shown here is derived from an EMBL/GenBank/DDBJ whole genome shotgun (WGS) entry which is preliminary data.</text>
</comment>
<evidence type="ECO:0000313" key="5">
    <source>
        <dbReference type="EMBL" id="NKE10078.1"/>
    </source>
</evidence>
<evidence type="ECO:0000256" key="1">
    <source>
        <dbReference type="PIRSR" id="PIRSR601310-1"/>
    </source>
</evidence>
<evidence type="ECO:0000259" key="4">
    <source>
        <dbReference type="PROSITE" id="PS51084"/>
    </source>
</evidence>
<feature type="active site" description="Tele-AMP-histidine intermediate" evidence="1">
    <location>
        <position position="93"/>
    </location>
</feature>
<feature type="short sequence motif" description="Histidine triad motif" evidence="2 3">
    <location>
        <begin position="91"/>
        <end position="95"/>
    </location>
</feature>
<evidence type="ECO:0000256" key="3">
    <source>
        <dbReference type="PROSITE-ProRule" id="PRU00464"/>
    </source>
</evidence>
<proteinExistence type="predicted"/>
<dbReference type="Proteomes" id="UP000521379">
    <property type="component" value="Unassembled WGS sequence"/>
</dbReference>
<dbReference type="InterPro" id="IPR011146">
    <property type="entry name" value="HIT-like"/>
</dbReference>
<evidence type="ECO:0000256" key="2">
    <source>
        <dbReference type="PIRSR" id="PIRSR601310-3"/>
    </source>
</evidence>
<keyword evidence="6" id="KW-1185">Reference proteome</keyword>
<dbReference type="GO" id="GO:0009117">
    <property type="term" value="P:nucleotide metabolic process"/>
    <property type="evidence" value="ECO:0007669"/>
    <property type="project" value="TreeGrafter"/>
</dbReference>
<reference evidence="5 6" key="1">
    <citation type="submission" date="2020-02" db="EMBL/GenBank/DDBJ databases">
        <authorList>
            <person name="Sun Q."/>
        </authorList>
    </citation>
    <scope>NUCLEOTIDE SEQUENCE [LARGE SCALE GENOMIC DNA]</scope>
    <source>
        <strain evidence="5 6">YIM 13062</strain>
    </source>
</reference>
<dbReference type="PRINTS" id="PR00332">
    <property type="entry name" value="HISTRIAD"/>
</dbReference>
<dbReference type="PANTHER" id="PTHR46648">
    <property type="entry name" value="HIT FAMILY PROTEIN 1"/>
    <property type="match status" value="1"/>
</dbReference>
<dbReference type="SUPFAM" id="SSF54197">
    <property type="entry name" value="HIT-like"/>
    <property type="match status" value="1"/>
</dbReference>
<dbReference type="Pfam" id="PF01230">
    <property type="entry name" value="HIT"/>
    <property type="match status" value="1"/>
</dbReference>
<accession>A0A846TLK7</accession>
<dbReference type="RefSeq" id="WP_119933068.1">
    <property type="nucleotide sequence ID" value="NZ_JAAVUN010000016.1"/>
</dbReference>
<sequence length="142" mass="16054">MDTIFTKIIDGQIPARFLWKDEHCVVFLSIAPLSQGHALVVPRVEVDHWLDVDPDLAAHLMKVSQIIGQAQNTVWQPKRVGQMIQGFEVPHCHIHVWPTNSIDEFDFDKVDQNPDPDLMDRSAANIREQLVAAGHGEFVPES</sequence>
<dbReference type="GO" id="GO:0003824">
    <property type="term" value="F:catalytic activity"/>
    <property type="evidence" value="ECO:0007669"/>
    <property type="project" value="InterPro"/>
</dbReference>
<feature type="domain" description="HIT" evidence="4">
    <location>
        <begin position="4"/>
        <end position="107"/>
    </location>
</feature>
<organism evidence="5 6">
    <name type="scientific">Kocuria subflava</name>
    <dbReference type="NCBI Taxonomy" id="1736139"/>
    <lineage>
        <taxon>Bacteria</taxon>
        <taxon>Bacillati</taxon>
        <taxon>Actinomycetota</taxon>
        <taxon>Actinomycetes</taxon>
        <taxon>Micrococcales</taxon>
        <taxon>Micrococcaceae</taxon>
        <taxon>Kocuria</taxon>
    </lineage>
</organism>
<evidence type="ECO:0000313" key="6">
    <source>
        <dbReference type="Proteomes" id="UP000521379"/>
    </source>
</evidence>